<sequence length="144" mass="16827">MKGFNMGYHTDFSGKLTFTRPLTSEQKSYLNTILGEWCVKHPEWNVPHLRYGVDLKLLDDESGLKWNGAEKTYDMDQIVQLVIRLMQEKFPDFGLTGKLIAQGESIDDRWQLYIENGEVKTRDLAIEGKEIECPHCHRKFVYDQ</sequence>
<organism evidence="1 2">
    <name type="scientific">Candidatus Magnetoglobus multicellularis str. Araruama</name>
    <dbReference type="NCBI Taxonomy" id="890399"/>
    <lineage>
        <taxon>Bacteria</taxon>
        <taxon>Pseudomonadati</taxon>
        <taxon>Thermodesulfobacteriota</taxon>
        <taxon>Desulfobacteria</taxon>
        <taxon>Desulfobacterales</taxon>
        <taxon>Desulfobacteraceae</taxon>
        <taxon>Candidatus Magnetoglobus</taxon>
    </lineage>
</organism>
<evidence type="ECO:0000313" key="1">
    <source>
        <dbReference type="EMBL" id="ETR70185.1"/>
    </source>
</evidence>
<reference evidence="2" key="1">
    <citation type="submission" date="2012-11" db="EMBL/GenBank/DDBJ databases">
        <authorList>
            <person name="Lucero-Rivera Y.E."/>
            <person name="Tovar-Ramirez D."/>
        </authorList>
    </citation>
    <scope>NUCLEOTIDE SEQUENCE [LARGE SCALE GENOMIC DNA]</scope>
    <source>
        <strain evidence="2">Araruama</strain>
    </source>
</reference>
<evidence type="ECO:0000313" key="2">
    <source>
        <dbReference type="Proteomes" id="UP000189670"/>
    </source>
</evidence>
<dbReference type="EMBL" id="ATBP01000469">
    <property type="protein sequence ID" value="ETR70185.1"/>
    <property type="molecule type" value="Genomic_DNA"/>
</dbReference>
<comment type="caution">
    <text evidence="1">The sequence shown here is derived from an EMBL/GenBank/DDBJ whole genome shotgun (WGS) entry which is preliminary data.</text>
</comment>
<dbReference type="Proteomes" id="UP000189670">
    <property type="component" value="Unassembled WGS sequence"/>
</dbReference>
<accession>A0A1V1P621</accession>
<name>A0A1V1P621_9BACT</name>
<protein>
    <submittedName>
        <fullName evidence="1">Uncharacterized protein</fullName>
    </submittedName>
</protein>
<proteinExistence type="predicted"/>
<dbReference type="AlphaFoldDB" id="A0A1V1P621"/>
<gene>
    <name evidence="1" type="ORF">OMM_08992</name>
</gene>